<dbReference type="AlphaFoldDB" id="T0K8L2"/>
<sequence length="58" mass="5841">MAAFQTVHLGCKAVVFKASLVFVASTTLKAGGFAYVAAAVLPITLTTSSISLSPPGLD</sequence>
<gene>
    <name evidence="1" type="ORF">CGLO_08550</name>
</gene>
<accession>T0K8L2</accession>
<organism evidence="1 2">
    <name type="scientific">Colletotrichum gloeosporioides (strain Cg-14)</name>
    <name type="common">Anthracnose fungus</name>
    <name type="synonym">Glomerella cingulata</name>
    <dbReference type="NCBI Taxonomy" id="1237896"/>
    <lineage>
        <taxon>Eukaryota</taxon>
        <taxon>Fungi</taxon>
        <taxon>Dikarya</taxon>
        <taxon>Ascomycota</taxon>
        <taxon>Pezizomycotina</taxon>
        <taxon>Sordariomycetes</taxon>
        <taxon>Hypocreomycetidae</taxon>
        <taxon>Glomerellales</taxon>
        <taxon>Glomerellaceae</taxon>
        <taxon>Colletotrichum</taxon>
        <taxon>Colletotrichum gloeosporioides species complex</taxon>
    </lineage>
</organism>
<dbReference type="Proteomes" id="UP000015530">
    <property type="component" value="Unassembled WGS sequence"/>
</dbReference>
<reference evidence="2" key="1">
    <citation type="journal article" date="2013" name="Mol. Plant Microbe Interact.">
        <title>Global aspects of pacC regulation of pathogenicity genes in Colletotrichum gloeosporioides as revealed by transcriptome analysis.</title>
        <authorList>
            <person name="Alkan N."/>
            <person name="Meng X."/>
            <person name="Friedlander G."/>
            <person name="Reuveni E."/>
            <person name="Sukno S."/>
            <person name="Sherman A."/>
            <person name="Thon M."/>
            <person name="Fluhr R."/>
            <person name="Prusky D."/>
        </authorList>
    </citation>
    <scope>NUCLEOTIDE SEQUENCE [LARGE SCALE GENOMIC DNA]</scope>
    <source>
        <strain evidence="2">Cg-14</strain>
    </source>
</reference>
<evidence type="ECO:0000313" key="2">
    <source>
        <dbReference type="Proteomes" id="UP000015530"/>
    </source>
</evidence>
<name>T0K8L2_COLGC</name>
<protein>
    <submittedName>
        <fullName evidence="1">Uncharacterized protein</fullName>
    </submittedName>
</protein>
<dbReference type="HOGENOM" id="CLU_2978973_0_0_1"/>
<comment type="caution">
    <text evidence="1">The sequence shown here is derived from an EMBL/GenBank/DDBJ whole genome shotgun (WGS) entry which is preliminary data.</text>
</comment>
<proteinExistence type="predicted"/>
<dbReference type="EMBL" id="AMYD01001725">
    <property type="protein sequence ID" value="EQB51867.1"/>
    <property type="molecule type" value="Genomic_DNA"/>
</dbReference>
<evidence type="ECO:0000313" key="1">
    <source>
        <dbReference type="EMBL" id="EQB51867.1"/>
    </source>
</evidence>